<dbReference type="PANTHER" id="PTHR35546">
    <property type="entry name" value="F-BOX PROTEIN INTERACTION DOMAIN PROTEIN-RELATED"/>
    <property type="match status" value="1"/>
</dbReference>
<feature type="domain" description="F-box" evidence="1">
    <location>
        <begin position="11"/>
        <end position="51"/>
    </location>
</feature>
<evidence type="ECO:0000259" key="1">
    <source>
        <dbReference type="SMART" id="SM00256"/>
    </source>
</evidence>
<dbReference type="PANTHER" id="PTHR35546:SF59">
    <property type="entry name" value="OS01G0379400 PROTEIN"/>
    <property type="match status" value="1"/>
</dbReference>
<dbReference type="eggNOG" id="ENOG502R3DF">
    <property type="taxonomic scope" value="Eukaryota"/>
</dbReference>
<dbReference type="Pfam" id="PF24750">
    <property type="entry name" value="b-prop_At3g26010-like"/>
    <property type="match status" value="1"/>
</dbReference>
<reference evidence="2" key="3">
    <citation type="submission" date="2015-04" db="UniProtKB">
        <authorList>
            <consortium name="EnsemblPlants"/>
        </authorList>
    </citation>
    <scope>IDENTIFICATION</scope>
</reference>
<dbReference type="InterPro" id="IPR055290">
    <property type="entry name" value="At3g26010-like"/>
</dbReference>
<name>A0A0D9WPH6_9ORYZ</name>
<dbReference type="EnsemblPlants" id="LPERR06G10200.1">
    <property type="protein sequence ID" value="LPERR06G10200.1"/>
    <property type="gene ID" value="LPERR06G10200"/>
</dbReference>
<dbReference type="STRING" id="77586.A0A0D9WPH6"/>
<evidence type="ECO:0000313" key="3">
    <source>
        <dbReference type="Proteomes" id="UP000032180"/>
    </source>
</evidence>
<sequence length="381" mass="43648">MNSKKSCMSALTDDLVVNILSRLPTKTFCRMKCVCKSWAALSSDNYFCSKLPRTPAGLLYQHDDNSLIQIARIPSGSSGIDTSLGFMPHHQNLKLVDCSNGLILLTHGSKSDSPDAFHFIVCNPATREWIALPDTRPMLDGSDCVSMLAFNPSPFPRFFVFNFQKRNSPDYGGFVITEVEIFSSENFKWIIDGEFETEIMMIPTPHVLLRGNLYLRTVEHTVFAIEAPDMHTPWIQRWTFDLPGNSNPMNNYIWGCLSESSGMLQYAQPDFDGCWLQIWRLDIPSQQWNRTHSLSMIDAFGRDVFVHGYVFGDDWSEDYSMMSFALERDIVFLCDLVSSKVLSYSIRTGKLSEIGDIPVKALYYVPYWHKFPPLEEEQTWW</sequence>
<keyword evidence="3" id="KW-1185">Reference proteome</keyword>
<dbReference type="Pfam" id="PF00646">
    <property type="entry name" value="F-box"/>
    <property type="match status" value="1"/>
</dbReference>
<dbReference type="InterPro" id="IPR001810">
    <property type="entry name" value="F-box_dom"/>
</dbReference>
<evidence type="ECO:0000313" key="2">
    <source>
        <dbReference type="EnsemblPlants" id="LPERR06G10200.1"/>
    </source>
</evidence>
<dbReference type="InterPro" id="IPR056592">
    <property type="entry name" value="Beta-prop_At3g26010-like"/>
</dbReference>
<dbReference type="SUPFAM" id="SSF81383">
    <property type="entry name" value="F-box domain"/>
    <property type="match status" value="1"/>
</dbReference>
<dbReference type="SMART" id="SM00256">
    <property type="entry name" value="FBOX"/>
    <property type="match status" value="1"/>
</dbReference>
<dbReference type="Gramene" id="LPERR06G10200.1">
    <property type="protein sequence ID" value="LPERR06G10200.1"/>
    <property type="gene ID" value="LPERR06G10200"/>
</dbReference>
<dbReference type="HOGENOM" id="CLU_022847_1_1_1"/>
<dbReference type="Proteomes" id="UP000032180">
    <property type="component" value="Chromosome 6"/>
</dbReference>
<dbReference type="InterPro" id="IPR036047">
    <property type="entry name" value="F-box-like_dom_sf"/>
</dbReference>
<dbReference type="Gene3D" id="1.20.1280.50">
    <property type="match status" value="1"/>
</dbReference>
<dbReference type="AlphaFoldDB" id="A0A0D9WPH6"/>
<protein>
    <recommendedName>
        <fullName evidence="1">F-box domain-containing protein</fullName>
    </recommendedName>
</protein>
<reference evidence="3" key="2">
    <citation type="submission" date="2013-12" db="EMBL/GenBank/DDBJ databases">
        <authorList>
            <person name="Yu Y."/>
            <person name="Lee S."/>
            <person name="de Baynast K."/>
            <person name="Wissotski M."/>
            <person name="Liu L."/>
            <person name="Talag J."/>
            <person name="Goicoechea J."/>
            <person name="Angelova A."/>
            <person name="Jetty R."/>
            <person name="Kudrna D."/>
            <person name="Golser W."/>
            <person name="Rivera L."/>
            <person name="Zhang J."/>
            <person name="Wing R."/>
        </authorList>
    </citation>
    <scope>NUCLEOTIDE SEQUENCE</scope>
</reference>
<accession>A0A0D9WPH6</accession>
<proteinExistence type="predicted"/>
<reference evidence="2 3" key="1">
    <citation type="submission" date="2012-08" db="EMBL/GenBank/DDBJ databases">
        <title>Oryza genome evolution.</title>
        <authorList>
            <person name="Wing R.A."/>
        </authorList>
    </citation>
    <scope>NUCLEOTIDE SEQUENCE</scope>
</reference>
<organism evidence="2 3">
    <name type="scientific">Leersia perrieri</name>
    <dbReference type="NCBI Taxonomy" id="77586"/>
    <lineage>
        <taxon>Eukaryota</taxon>
        <taxon>Viridiplantae</taxon>
        <taxon>Streptophyta</taxon>
        <taxon>Embryophyta</taxon>
        <taxon>Tracheophyta</taxon>
        <taxon>Spermatophyta</taxon>
        <taxon>Magnoliopsida</taxon>
        <taxon>Liliopsida</taxon>
        <taxon>Poales</taxon>
        <taxon>Poaceae</taxon>
        <taxon>BOP clade</taxon>
        <taxon>Oryzoideae</taxon>
        <taxon>Oryzeae</taxon>
        <taxon>Oryzinae</taxon>
        <taxon>Leersia</taxon>
    </lineage>
</organism>
<dbReference type="CDD" id="cd22157">
    <property type="entry name" value="F-box_AtFBW1-like"/>
    <property type="match status" value="1"/>
</dbReference>